<accession>A0A7T3U578</accession>
<comment type="similarity">
    <text evidence="2 12">Belongs to the ATPase protein 8 family.</text>
</comment>
<keyword evidence="11" id="KW-0066">ATP synthesis</keyword>
<dbReference type="AlphaFoldDB" id="A0A7T3U578"/>
<keyword evidence="4 12" id="KW-0138">CF(0)</keyword>
<evidence type="ECO:0000256" key="4">
    <source>
        <dbReference type="ARBA" id="ARBA00022547"/>
    </source>
</evidence>
<evidence type="ECO:0000256" key="2">
    <source>
        <dbReference type="ARBA" id="ARBA00008892"/>
    </source>
</evidence>
<dbReference type="GO" id="GO:0015986">
    <property type="term" value="P:proton motive force-driven ATP synthesis"/>
    <property type="evidence" value="ECO:0007669"/>
    <property type="project" value="InterPro"/>
</dbReference>
<evidence type="ECO:0000256" key="13">
    <source>
        <dbReference type="SAM" id="SignalP"/>
    </source>
</evidence>
<sequence>MPQLNPTPWLMVMLITWLALLIMMAKTLNSNPITPPTIQSLKTSKPPLIWPWH</sequence>
<comment type="subcellular location">
    <subcellularLocation>
        <location evidence="1 12">Mitochondrion membrane</location>
        <topology evidence="1 12">Single-pass membrane protein</topology>
    </subcellularLocation>
</comment>
<keyword evidence="10" id="KW-0472">Membrane</keyword>
<evidence type="ECO:0000256" key="12">
    <source>
        <dbReference type="RuleBase" id="RU003661"/>
    </source>
</evidence>
<keyword evidence="9 12" id="KW-0496">Mitochondrion</keyword>
<dbReference type="Pfam" id="PF00895">
    <property type="entry name" value="ATP-synt_8"/>
    <property type="match status" value="1"/>
</dbReference>
<dbReference type="GO" id="GO:0015078">
    <property type="term" value="F:proton transmembrane transporter activity"/>
    <property type="evidence" value="ECO:0007669"/>
    <property type="project" value="InterPro"/>
</dbReference>
<keyword evidence="5 12" id="KW-0812">Transmembrane</keyword>
<reference evidence="14" key="1">
    <citation type="submission" date="2020-11" db="EMBL/GenBank/DDBJ databases">
        <title>The complete mitochondrial genome of Diploderma micangshanense.</title>
        <authorList>
            <person name="Lv Y."/>
        </authorList>
    </citation>
    <scope>NUCLEOTIDE SEQUENCE</scope>
</reference>
<gene>
    <name evidence="14" type="primary">ATP8</name>
</gene>
<protein>
    <recommendedName>
        <fullName evidence="12">ATP synthase complex subunit 8</fullName>
    </recommendedName>
</protein>
<evidence type="ECO:0000313" key="14">
    <source>
        <dbReference type="EMBL" id="QPZ51729.1"/>
    </source>
</evidence>
<evidence type="ECO:0000256" key="3">
    <source>
        <dbReference type="ARBA" id="ARBA00022448"/>
    </source>
</evidence>
<evidence type="ECO:0000256" key="10">
    <source>
        <dbReference type="ARBA" id="ARBA00023136"/>
    </source>
</evidence>
<keyword evidence="6 12" id="KW-0375">Hydrogen ion transport</keyword>
<keyword evidence="3 12" id="KW-0813">Transport</keyword>
<keyword evidence="7" id="KW-1133">Transmembrane helix</keyword>
<dbReference type="EMBL" id="MW242820">
    <property type="protein sequence ID" value="QPZ51729.1"/>
    <property type="molecule type" value="Genomic_DNA"/>
</dbReference>
<evidence type="ECO:0000256" key="1">
    <source>
        <dbReference type="ARBA" id="ARBA00004304"/>
    </source>
</evidence>
<dbReference type="CTD" id="4509"/>
<organism evidence="14">
    <name type="scientific">Diploderma micangshanense</name>
    <dbReference type="NCBI Taxonomy" id="2602806"/>
    <lineage>
        <taxon>Eukaryota</taxon>
        <taxon>Metazoa</taxon>
        <taxon>Chordata</taxon>
        <taxon>Craniata</taxon>
        <taxon>Vertebrata</taxon>
        <taxon>Euteleostomi</taxon>
        <taxon>Lepidosauria</taxon>
        <taxon>Squamata</taxon>
        <taxon>Bifurcata</taxon>
        <taxon>Unidentata</taxon>
        <taxon>Episquamata</taxon>
        <taxon>Toxicofera</taxon>
        <taxon>Iguania</taxon>
        <taxon>Acrodonta</taxon>
        <taxon>Agamidae</taxon>
        <taxon>Draconinae</taxon>
        <taxon>Diploderma</taxon>
    </lineage>
</organism>
<evidence type="ECO:0000256" key="6">
    <source>
        <dbReference type="ARBA" id="ARBA00022781"/>
    </source>
</evidence>
<name>A0A7T3U578_9SAUR</name>
<dbReference type="GO" id="GO:0045259">
    <property type="term" value="C:proton-transporting ATP synthase complex"/>
    <property type="evidence" value="ECO:0007669"/>
    <property type="project" value="UniProtKB-KW"/>
</dbReference>
<evidence type="ECO:0000256" key="7">
    <source>
        <dbReference type="ARBA" id="ARBA00022989"/>
    </source>
</evidence>
<evidence type="ECO:0000256" key="5">
    <source>
        <dbReference type="ARBA" id="ARBA00022692"/>
    </source>
</evidence>
<keyword evidence="13" id="KW-0732">Signal</keyword>
<feature type="chain" id="PRO_5031287116" description="ATP synthase complex subunit 8" evidence="13">
    <location>
        <begin position="31"/>
        <end position="53"/>
    </location>
</feature>
<dbReference type="RefSeq" id="YP_010130630.1">
    <property type="nucleotide sequence ID" value="NC_056342.1"/>
</dbReference>
<proteinExistence type="inferred from homology"/>
<evidence type="ECO:0000256" key="9">
    <source>
        <dbReference type="ARBA" id="ARBA00023128"/>
    </source>
</evidence>
<geneLocation type="mitochondrion" evidence="14"/>
<keyword evidence="8 12" id="KW-0406">Ion transport</keyword>
<evidence type="ECO:0000256" key="11">
    <source>
        <dbReference type="ARBA" id="ARBA00023310"/>
    </source>
</evidence>
<feature type="signal peptide" evidence="13">
    <location>
        <begin position="1"/>
        <end position="30"/>
    </location>
</feature>
<dbReference type="GO" id="GO:0031966">
    <property type="term" value="C:mitochondrial membrane"/>
    <property type="evidence" value="ECO:0007669"/>
    <property type="project" value="UniProtKB-SubCell"/>
</dbReference>
<dbReference type="InterPro" id="IPR001421">
    <property type="entry name" value="ATP8_metazoa"/>
</dbReference>
<dbReference type="GeneID" id="65339200"/>
<evidence type="ECO:0000256" key="8">
    <source>
        <dbReference type="ARBA" id="ARBA00023065"/>
    </source>
</evidence>